<dbReference type="PANTHER" id="PTHR30613:SF1">
    <property type="entry name" value="DUF1479 DOMAIN PROTEIN (AFU_ORTHOLOGUE AFUA_5G09280)"/>
    <property type="match status" value="1"/>
</dbReference>
<evidence type="ECO:0008006" key="3">
    <source>
        <dbReference type="Google" id="ProtNLM"/>
    </source>
</evidence>
<dbReference type="SUPFAM" id="SSF51197">
    <property type="entry name" value="Clavaminate synthase-like"/>
    <property type="match status" value="1"/>
</dbReference>
<dbReference type="Proteomes" id="UP001268089">
    <property type="component" value="Unassembled WGS sequence"/>
</dbReference>
<gene>
    <name evidence="1" type="ORF">J2X15_002303</name>
</gene>
<protein>
    <recommendedName>
        <fullName evidence="3">DUF1479 domain-containing protein</fullName>
    </recommendedName>
</protein>
<proteinExistence type="predicted"/>
<sequence>MQAWMHNVPEAIIQSKAALRAQIPDLAERFARIDQYVRAEVSAIRAEQAAGGAVPTLQFADVQAGAITKSQQEQIRRRGCVVVRGVFDPQQIVQWNDEIGRYIEAVDYLGQVQSKAGLDKYFSALASGAPQIFSLYWSKPQMQARQHPHLASTRAFLNRLWDLEGPHGPVFDPDRECTYADRLRRRAPGASSLGLSPHADAGSVERWCEPSFHAVYREVFFGDVMAYDPFRALGRDQTREIPSPAVASVFRTFQGWTALSRQGPGDGTLKLVPLAKSMAWMLLRALLDDVPPDDLCGAQPGRALSASAQWHATLLAGEVSIPVVEPGDTVWWHSDTIHSVEDQHRGSGYSNVIYIGAAPYCAKNAAFLPKQAEAFLQGRSSPDFAAENYELGFAGRATEADLSELGKQQMGLLPW</sequence>
<keyword evidence="2" id="KW-1185">Reference proteome</keyword>
<name>A0ABU1ZN92_9BURK</name>
<dbReference type="Pfam" id="PF07350">
    <property type="entry name" value="Gig2-like"/>
    <property type="match status" value="1"/>
</dbReference>
<accession>A0ABU1ZN92</accession>
<dbReference type="EMBL" id="JAVDXO010000004">
    <property type="protein sequence ID" value="MDR7307017.1"/>
    <property type="molecule type" value="Genomic_DNA"/>
</dbReference>
<organism evidence="1 2">
    <name type="scientific">Rhodoferax saidenbachensis</name>
    <dbReference type="NCBI Taxonomy" id="1484693"/>
    <lineage>
        <taxon>Bacteria</taxon>
        <taxon>Pseudomonadati</taxon>
        <taxon>Pseudomonadota</taxon>
        <taxon>Betaproteobacteria</taxon>
        <taxon>Burkholderiales</taxon>
        <taxon>Comamonadaceae</taxon>
        <taxon>Rhodoferax</taxon>
    </lineage>
</organism>
<evidence type="ECO:0000313" key="1">
    <source>
        <dbReference type="EMBL" id="MDR7307017.1"/>
    </source>
</evidence>
<dbReference type="RefSeq" id="WP_310342840.1">
    <property type="nucleotide sequence ID" value="NZ_JAVDXO010000004.1"/>
</dbReference>
<dbReference type="PANTHER" id="PTHR30613">
    <property type="entry name" value="UNCHARACTERIZED PROTEIN YBIU-RELATED"/>
    <property type="match status" value="1"/>
</dbReference>
<comment type="caution">
    <text evidence="1">The sequence shown here is derived from an EMBL/GenBank/DDBJ whole genome shotgun (WGS) entry which is preliminary data.</text>
</comment>
<dbReference type="InterPro" id="IPR010856">
    <property type="entry name" value="Gig2-like"/>
</dbReference>
<evidence type="ECO:0000313" key="2">
    <source>
        <dbReference type="Proteomes" id="UP001268089"/>
    </source>
</evidence>
<dbReference type="InterPro" id="IPR027443">
    <property type="entry name" value="IPNS-like_sf"/>
</dbReference>
<dbReference type="Gene3D" id="2.60.120.330">
    <property type="entry name" value="B-lactam Antibiotic, Isopenicillin N Synthase, Chain"/>
    <property type="match status" value="1"/>
</dbReference>
<reference evidence="1 2" key="1">
    <citation type="submission" date="2023-07" db="EMBL/GenBank/DDBJ databases">
        <title>Sorghum-associated microbial communities from plants grown in Nebraska, USA.</title>
        <authorList>
            <person name="Schachtman D."/>
        </authorList>
    </citation>
    <scope>NUCLEOTIDE SEQUENCE [LARGE SCALE GENOMIC DNA]</scope>
    <source>
        <strain evidence="1 2">BE308</strain>
    </source>
</reference>